<feature type="compositionally biased region" description="Polar residues" evidence="2">
    <location>
        <begin position="907"/>
        <end position="919"/>
    </location>
</feature>
<feature type="region of interest" description="Disordered" evidence="2">
    <location>
        <begin position="819"/>
        <end position="888"/>
    </location>
</feature>
<keyword evidence="1" id="KW-0853">WD repeat</keyword>
<dbReference type="EMBL" id="KN847522">
    <property type="protein sequence ID" value="KIV92393.1"/>
    <property type="molecule type" value="Genomic_DNA"/>
</dbReference>
<dbReference type="InterPro" id="IPR036322">
    <property type="entry name" value="WD40_repeat_dom_sf"/>
</dbReference>
<accession>A0A0D2A014</accession>
<dbReference type="InterPro" id="IPR052779">
    <property type="entry name" value="WDR62"/>
</dbReference>
<dbReference type="PANTHER" id="PTHR45589">
    <property type="entry name" value="WD REPEAT DOMAIN 62, ISOFORM G"/>
    <property type="match status" value="1"/>
</dbReference>
<sequence>MAGAMASHPYGLRSRLNSQSPSARTTPAGSPIAKLPPAGGFRSRRHPDVALVLHKIIGTTTAGPSGLACSTAINSYAYCAGAVAVLARVDERGLLSHRYFRARPTAPSLNPPTSYYDNSPATTPSRRRTSTFTPRKGDDTLTSVSLGREWLEDSGAQTWTARERIKAASCVALSRDGRWLAIGEAGYNPRVLLFSTADDASTEIPTSIVSDHTHGVRCIAFSPDMKYLATLGNLNDGFLFIWALNSRTGQLTLHSVNKCTTAICDMAWCGNTLVTVGTRHIKLWHLADPSKRSPTRQPRFRRSDVYMASPGPAPLQGRNCLLGSMADSTFTCAVNIDDVTFVVGTETGHLCTADASQSTLELKVLKRTELGITSLVYDAGAKQLLVGTTLGLQHEDYVALTNTDKSPGANAKPAGFGNGPRRSSRHSAVRRSLGFASRESRHVTAIGRIETHTITLDSEGGLNLQHAIDNSQYQDHPLSTAQNSAVQGVLSLPVSADLGDFITWSKNGEVKFWNTEGRLLLQQDLNLDQPGGADENYENELCRIRYIPSTASFVAGDRYGILKLVNSADWKVTNSIRAHSAEISGMSVHAPDSLVATCSRDRMVQLFKVLQDSFELLQTMDDHAGSVSDVMFSPTGERLLSCATDRSLVIRDRVLRHQDGVDVPAYLSTKVLTLKASPLSITPSTNNLVLIATMDRKITKIDCEAGAFTESFKLGDYENDDTVFLNSIISAQGPGAGETSERVVIGYCSLDKSIRVYNEKSLSLVGRESGHTEGVSDIACLQQSAEAGSEHQTTIVSTGLDGTIMIWNLAKITVLVPGETSPERPCGIGSGSDDPDSPLTKQIPTSLPPLRKVLTKMDIADLTRPSVPPSPSSPRSLSPARLKRKKSRLALSTTIEDIEEGTIRLAETTSPSNRLTTLNGRDLRRSPSPPARSSLRPKPQRSRTDSTRVSGNGMISVFERSPSPPAPVLSVPTTPKSRQRSNNIRLRRPPSVPTDLRGQANLQGRRRSMSGVPEYGSLGMATEQACRMLRTYRKKLIDSREMIDLEELENEVNMTMKTILGRKEKPAGIQTLRSNKGKASTEADVDQLTILMERANMAEPEPTTAKHQKVEEIIASKG</sequence>
<dbReference type="OMA" id="ASFFTWS"/>
<protein>
    <submittedName>
        <fullName evidence="3">Uncharacterized protein</fullName>
    </submittedName>
</protein>
<dbReference type="PANTHER" id="PTHR45589:SF1">
    <property type="entry name" value="WD REPEAT DOMAIN 62, ISOFORM G"/>
    <property type="match status" value="1"/>
</dbReference>
<dbReference type="STRING" id="212818.A0A0D2A014"/>
<evidence type="ECO:0000313" key="3">
    <source>
        <dbReference type="EMBL" id="KIV92393.1"/>
    </source>
</evidence>
<dbReference type="HOGENOM" id="CLU_005113_0_0_1"/>
<dbReference type="Pfam" id="PF00400">
    <property type="entry name" value="WD40"/>
    <property type="match status" value="4"/>
</dbReference>
<name>A0A0D2A014_EXOME</name>
<dbReference type="EMBL" id="KN847522">
    <property type="protein sequence ID" value="KIV92394.1"/>
    <property type="molecule type" value="Genomic_DNA"/>
</dbReference>
<feature type="region of interest" description="Disordered" evidence="2">
    <location>
        <begin position="1097"/>
        <end position="1118"/>
    </location>
</feature>
<dbReference type="PROSITE" id="PS50082">
    <property type="entry name" value="WD_REPEATS_2"/>
    <property type="match status" value="1"/>
</dbReference>
<proteinExistence type="predicted"/>
<feature type="region of interest" description="Disordered" evidence="2">
    <location>
        <begin position="109"/>
        <end position="139"/>
    </location>
</feature>
<dbReference type="SMART" id="SM00320">
    <property type="entry name" value="WD40"/>
    <property type="match status" value="6"/>
</dbReference>
<gene>
    <name evidence="3" type="ORF">PV10_03695</name>
</gene>
<dbReference type="AlphaFoldDB" id="A0A0D2A014"/>
<organism evidence="3 4">
    <name type="scientific">Exophiala mesophila</name>
    <name type="common">Black yeast-like fungus</name>
    <dbReference type="NCBI Taxonomy" id="212818"/>
    <lineage>
        <taxon>Eukaryota</taxon>
        <taxon>Fungi</taxon>
        <taxon>Dikarya</taxon>
        <taxon>Ascomycota</taxon>
        <taxon>Pezizomycotina</taxon>
        <taxon>Eurotiomycetes</taxon>
        <taxon>Chaetothyriomycetidae</taxon>
        <taxon>Chaetothyriales</taxon>
        <taxon>Herpotrichiellaceae</taxon>
        <taxon>Exophiala</taxon>
    </lineage>
</organism>
<dbReference type="InterPro" id="IPR001680">
    <property type="entry name" value="WD40_rpt"/>
</dbReference>
<dbReference type="SUPFAM" id="SSF50978">
    <property type="entry name" value="WD40 repeat-like"/>
    <property type="match status" value="2"/>
</dbReference>
<dbReference type="VEuPathDB" id="FungiDB:PV10_03695"/>
<dbReference type="RefSeq" id="XP_016223968.1">
    <property type="nucleotide sequence ID" value="XM_016368180.1"/>
</dbReference>
<feature type="compositionally biased region" description="Low complexity" evidence="2">
    <location>
        <begin position="119"/>
        <end position="134"/>
    </location>
</feature>
<feature type="compositionally biased region" description="Basic and acidic residues" evidence="2">
    <location>
        <begin position="1108"/>
        <end position="1118"/>
    </location>
</feature>
<feature type="region of interest" description="Disordered" evidence="2">
    <location>
        <begin position="1"/>
        <end position="41"/>
    </location>
</feature>
<feature type="region of interest" description="Disordered" evidence="2">
    <location>
        <begin position="902"/>
        <end position="998"/>
    </location>
</feature>
<feature type="compositionally biased region" description="Polar residues" evidence="2">
    <location>
        <begin position="15"/>
        <end position="28"/>
    </location>
</feature>
<evidence type="ECO:0000313" key="4">
    <source>
        <dbReference type="Proteomes" id="UP000054302"/>
    </source>
</evidence>
<dbReference type="InterPro" id="IPR015943">
    <property type="entry name" value="WD40/YVTN_repeat-like_dom_sf"/>
</dbReference>
<dbReference type="RefSeq" id="XP_016223967.1">
    <property type="nucleotide sequence ID" value="XM_016368179.1"/>
</dbReference>
<keyword evidence="4" id="KW-1185">Reference proteome</keyword>
<feature type="region of interest" description="Disordered" evidence="2">
    <location>
        <begin position="403"/>
        <end position="434"/>
    </location>
</feature>
<dbReference type="Gene3D" id="2.130.10.10">
    <property type="entry name" value="YVTN repeat-like/Quinoprotein amine dehydrogenase"/>
    <property type="match status" value="3"/>
</dbReference>
<feature type="repeat" description="WD" evidence="1">
    <location>
        <begin position="620"/>
        <end position="652"/>
    </location>
</feature>
<evidence type="ECO:0000256" key="1">
    <source>
        <dbReference type="PROSITE-ProRule" id="PRU00221"/>
    </source>
</evidence>
<dbReference type="OrthoDB" id="6252103at2759"/>
<dbReference type="GeneID" id="27321540"/>
<reference evidence="3 4" key="1">
    <citation type="submission" date="2015-01" db="EMBL/GenBank/DDBJ databases">
        <title>The Genome Sequence of Exophiala mesophila CBS40295.</title>
        <authorList>
            <consortium name="The Broad Institute Genomics Platform"/>
            <person name="Cuomo C."/>
            <person name="de Hoog S."/>
            <person name="Gorbushina A."/>
            <person name="Stielow B."/>
            <person name="Teixiera M."/>
            <person name="Abouelleil A."/>
            <person name="Chapman S.B."/>
            <person name="Priest M."/>
            <person name="Young S.K."/>
            <person name="Wortman J."/>
            <person name="Nusbaum C."/>
            <person name="Birren B."/>
        </authorList>
    </citation>
    <scope>NUCLEOTIDE SEQUENCE [LARGE SCALE GENOMIC DNA]</scope>
    <source>
        <strain evidence="3 4">CBS 40295</strain>
    </source>
</reference>
<evidence type="ECO:0000256" key="2">
    <source>
        <dbReference type="SAM" id="MobiDB-lite"/>
    </source>
</evidence>
<dbReference type="Proteomes" id="UP000054302">
    <property type="component" value="Unassembled WGS sequence"/>
</dbReference>